<gene>
    <name evidence="1" type="ORF">PL8927_760127</name>
</gene>
<dbReference type="OrthoDB" id="191189at2"/>
<evidence type="ECO:0000313" key="1">
    <source>
        <dbReference type="EMBL" id="VXD22835.1"/>
    </source>
</evidence>
<proteinExistence type="predicted"/>
<dbReference type="Proteomes" id="UP000184550">
    <property type="component" value="Unassembled WGS sequence"/>
</dbReference>
<dbReference type="SUPFAM" id="SSF55961">
    <property type="entry name" value="Bet v1-like"/>
    <property type="match status" value="1"/>
</dbReference>
<dbReference type="PANTHER" id="PTHR36166:SF1">
    <property type="entry name" value="SRPBCC DOMAIN-CONTAINING PROTEIN"/>
    <property type="match status" value="1"/>
</dbReference>
<dbReference type="Gene3D" id="3.30.530.20">
    <property type="match status" value="1"/>
</dbReference>
<sequence length="149" mass="18029">MKSLYTEIQIEASKRKVWYALYQKQYWFNWNTFLWDRDPNQPFILNQEVTLAVRRSPQEEETVFQPLVQVLQPEICLGWRSEIPGFRNQSRFELQEIGIGRTKYIHHQEFSGWLTRVFLPFIQGDEKRGMERMAHELKEYVERRGSGSR</sequence>
<evidence type="ECO:0000313" key="2">
    <source>
        <dbReference type="Proteomes" id="UP000184550"/>
    </source>
</evidence>
<dbReference type="CDD" id="cd07822">
    <property type="entry name" value="SRPBCC_4"/>
    <property type="match status" value="1"/>
</dbReference>
<name>A0A7Z9BV46_9CYAN</name>
<comment type="caution">
    <text evidence="1">The sequence shown here is derived from an EMBL/GenBank/DDBJ whole genome shotgun (WGS) entry which is preliminary data.</text>
</comment>
<protein>
    <recommendedName>
        <fullName evidence="3">SRPBCC domain-containing protein</fullName>
    </recommendedName>
</protein>
<accession>A0A7Z9BV46</accession>
<organism evidence="1 2">
    <name type="scientific">Planktothrix serta PCC 8927</name>
    <dbReference type="NCBI Taxonomy" id="671068"/>
    <lineage>
        <taxon>Bacteria</taxon>
        <taxon>Bacillati</taxon>
        <taxon>Cyanobacteriota</taxon>
        <taxon>Cyanophyceae</taxon>
        <taxon>Oscillatoriophycideae</taxon>
        <taxon>Oscillatoriales</taxon>
        <taxon>Microcoleaceae</taxon>
        <taxon>Planktothrix</taxon>
    </lineage>
</organism>
<dbReference type="AlphaFoldDB" id="A0A7Z9BV46"/>
<evidence type="ECO:0008006" key="3">
    <source>
        <dbReference type="Google" id="ProtNLM"/>
    </source>
</evidence>
<reference evidence="1" key="1">
    <citation type="submission" date="2019-10" db="EMBL/GenBank/DDBJ databases">
        <authorList>
            <consortium name="Genoscope - CEA"/>
            <person name="William W."/>
        </authorList>
    </citation>
    <scope>NUCLEOTIDE SEQUENCE [LARGE SCALE GENOMIC DNA]</scope>
    <source>
        <strain evidence="1">BBR_PRJEB10992</strain>
    </source>
</reference>
<dbReference type="PANTHER" id="PTHR36166">
    <property type="entry name" value="CHROMOSOME 9, WHOLE GENOME SHOTGUN SEQUENCE"/>
    <property type="match status" value="1"/>
</dbReference>
<dbReference type="InterPro" id="IPR023393">
    <property type="entry name" value="START-like_dom_sf"/>
</dbReference>
<dbReference type="RefSeq" id="WP_083625124.1">
    <property type="nucleotide sequence ID" value="NZ_LR734878.1"/>
</dbReference>
<keyword evidence="2" id="KW-1185">Reference proteome</keyword>
<dbReference type="EMBL" id="CZCU02000153">
    <property type="protein sequence ID" value="VXD22835.1"/>
    <property type="molecule type" value="Genomic_DNA"/>
</dbReference>